<feature type="transmembrane region" description="Helical" evidence="2">
    <location>
        <begin position="146"/>
        <end position="168"/>
    </location>
</feature>
<protein>
    <recommendedName>
        <fullName evidence="6">Immunoglobulin V-set domain-containing protein</fullName>
    </recommendedName>
</protein>
<sequence>MACADCTAVVWGLLQAIVSAMEGSSKFATKSGLVECAVEGNSLPAVAWYGPNGTAVTNHSSTGQISLEDTITGARVVGYIVKSRLTIDQGQIGNGYGMYRFSATNSMGTFNGHQIQLTKTEEIYLVTPSPYPVDSSGLFQDVSARVVLAATIGGALVLTLVAVCCCWHRLGCAKRNVRGESRPTSTEPSLDDSFDNDAPPSYEEVIEMDSDIGDMDDFPPEYELLREPPTAGLCTDEIQEDEHCV</sequence>
<dbReference type="OMA" id="MACADCT"/>
<evidence type="ECO:0000313" key="5">
    <source>
        <dbReference type="Proteomes" id="UP000887568"/>
    </source>
</evidence>
<keyword evidence="3" id="KW-0732">Signal</keyword>
<dbReference type="AlphaFoldDB" id="A0A914AMG8"/>
<keyword evidence="2" id="KW-0812">Transmembrane</keyword>
<name>A0A914AMG8_PATMI</name>
<evidence type="ECO:0000256" key="2">
    <source>
        <dbReference type="SAM" id="Phobius"/>
    </source>
</evidence>
<feature type="region of interest" description="Disordered" evidence="1">
    <location>
        <begin position="178"/>
        <end position="200"/>
    </location>
</feature>
<evidence type="ECO:0008006" key="6">
    <source>
        <dbReference type="Google" id="ProtNLM"/>
    </source>
</evidence>
<dbReference type="RefSeq" id="XP_038064932.1">
    <property type="nucleotide sequence ID" value="XM_038209004.1"/>
</dbReference>
<dbReference type="EnsemblMetazoa" id="XM_038209004.1">
    <property type="protein sequence ID" value="XP_038064932.1"/>
    <property type="gene ID" value="LOC119735305"/>
</dbReference>
<keyword evidence="5" id="KW-1185">Reference proteome</keyword>
<proteinExistence type="predicted"/>
<feature type="chain" id="PRO_5037779900" description="Immunoglobulin V-set domain-containing protein" evidence="3">
    <location>
        <begin position="21"/>
        <end position="245"/>
    </location>
</feature>
<accession>A0A914AMG8</accession>
<evidence type="ECO:0000256" key="1">
    <source>
        <dbReference type="SAM" id="MobiDB-lite"/>
    </source>
</evidence>
<evidence type="ECO:0000256" key="3">
    <source>
        <dbReference type="SAM" id="SignalP"/>
    </source>
</evidence>
<dbReference type="OrthoDB" id="10443538at2759"/>
<dbReference type="GeneID" id="119735305"/>
<dbReference type="SUPFAM" id="SSF48726">
    <property type="entry name" value="Immunoglobulin"/>
    <property type="match status" value="1"/>
</dbReference>
<keyword evidence="2" id="KW-0472">Membrane</keyword>
<dbReference type="InterPro" id="IPR036179">
    <property type="entry name" value="Ig-like_dom_sf"/>
</dbReference>
<organism evidence="4 5">
    <name type="scientific">Patiria miniata</name>
    <name type="common">Bat star</name>
    <name type="synonym">Asterina miniata</name>
    <dbReference type="NCBI Taxonomy" id="46514"/>
    <lineage>
        <taxon>Eukaryota</taxon>
        <taxon>Metazoa</taxon>
        <taxon>Echinodermata</taxon>
        <taxon>Eleutherozoa</taxon>
        <taxon>Asterozoa</taxon>
        <taxon>Asteroidea</taxon>
        <taxon>Valvatacea</taxon>
        <taxon>Valvatida</taxon>
        <taxon>Asterinidae</taxon>
        <taxon>Patiria</taxon>
    </lineage>
</organism>
<evidence type="ECO:0000313" key="4">
    <source>
        <dbReference type="EnsemblMetazoa" id="XP_038064932.1"/>
    </source>
</evidence>
<dbReference type="Gene3D" id="2.60.40.10">
    <property type="entry name" value="Immunoglobulins"/>
    <property type="match status" value="1"/>
</dbReference>
<reference evidence="4" key="1">
    <citation type="submission" date="2022-11" db="UniProtKB">
        <authorList>
            <consortium name="EnsemblMetazoa"/>
        </authorList>
    </citation>
    <scope>IDENTIFICATION</scope>
</reference>
<dbReference type="Proteomes" id="UP000887568">
    <property type="component" value="Unplaced"/>
</dbReference>
<dbReference type="InterPro" id="IPR013783">
    <property type="entry name" value="Ig-like_fold"/>
</dbReference>
<feature type="signal peptide" evidence="3">
    <location>
        <begin position="1"/>
        <end position="20"/>
    </location>
</feature>
<keyword evidence="2" id="KW-1133">Transmembrane helix</keyword>